<evidence type="ECO:0008006" key="4">
    <source>
        <dbReference type="Google" id="ProtNLM"/>
    </source>
</evidence>
<dbReference type="SUPFAM" id="SSF49354">
    <property type="entry name" value="PapD-like"/>
    <property type="match status" value="1"/>
</dbReference>
<feature type="region of interest" description="Disordered" evidence="1">
    <location>
        <begin position="212"/>
        <end position="231"/>
    </location>
</feature>
<protein>
    <recommendedName>
        <fullName evidence="4">Pili assembly chaperone N-terminal domain-containing protein</fullName>
    </recommendedName>
</protein>
<evidence type="ECO:0000313" key="3">
    <source>
        <dbReference type="EMBL" id="ACE04423.1"/>
    </source>
</evidence>
<sequence>MKYVKIIPLFFCCLVLAHVLFAEEKLPPGQVGVAPNIFEELHIGSKPVNESIRLYNFKEKPITVRVDAHNWTIDEDNKVKLLPPDPQSLDQWLIINPLSFTVPPKKSQVIRFSIRPRVKPDPGEHRAIIYFTEEKNPEDSTATATLQVLFRIGVGVYATADPVRKKGVLHSFKLDGNKKLSADIENTGNVHIRFGGKFAIWQADTFPGLDNPSKVFPQNKKDKEPPEGYAAGGQLNRFPVLPGARRTITTALPRIEKSGTYIIAVKDTLAGTPRSQIFRLTR</sequence>
<dbReference type="InterPro" id="IPR013783">
    <property type="entry name" value="Ig-like_fold"/>
</dbReference>
<dbReference type="OrthoDB" id="6658153at2"/>
<name>B3EJQ4_CHLPB</name>
<evidence type="ECO:0000256" key="1">
    <source>
        <dbReference type="SAM" id="MobiDB-lite"/>
    </source>
</evidence>
<proteinExistence type="predicted"/>
<keyword evidence="2" id="KW-0732">Signal</keyword>
<organism evidence="3">
    <name type="scientific">Chlorobium phaeobacteroides (strain BS1)</name>
    <dbReference type="NCBI Taxonomy" id="331678"/>
    <lineage>
        <taxon>Bacteria</taxon>
        <taxon>Pseudomonadati</taxon>
        <taxon>Chlorobiota</taxon>
        <taxon>Chlorobiia</taxon>
        <taxon>Chlorobiales</taxon>
        <taxon>Chlorobiaceae</taxon>
        <taxon>Chlorobium/Pelodictyon group</taxon>
        <taxon>Chlorobium</taxon>
    </lineage>
</organism>
<dbReference type="InterPro" id="IPR008962">
    <property type="entry name" value="PapD-like_sf"/>
</dbReference>
<dbReference type="AlphaFoldDB" id="B3EJQ4"/>
<accession>B3EJQ4</accession>
<dbReference type="eggNOG" id="COG3121">
    <property type="taxonomic scope" value="Bacteria"/>
</dbReference>
<dbReference type="EMBL" id="CP001101">
    <property type="protein sequence ID" value="ACE04423.1"/>
    <property type="molecule type" value="Genomic_DNA"/>
</dbReference>
<evidence type="ECO:0000256" key="2">
    <source>
        <dbReference type="SAM" id="SignalP"/>
    </source>
</evidence>
<dbReference type="HOGENOM" id="CLU_1026179_0_0_10"/>
<dbReference type="KEGG" id="cpb:Cphamn1_1497"/>
<dbReference type="Gene3D" id="2.60.40.10">
    <property type="entry name" value="Immunoglobulins"/>
    <property type="match status" value="1"/>
</dbReference>
<feature type="chain" id="PRO_5002787847" description="Pili assembly chaperone N-terminal domain-containing protein" evidence="2">
    <location>
        <begin position="23"/>
        <end position="282"/>
    </location>
</feature>
<feature type="signal peptide" evidence="2">
    <location>
        <begin position="1"/>
        <end position="22"/>
    </location>
</feature>
<reference evidence="3" key="1">
    <citation type="submission" date="2008-06" db="EMBL/GenBank/DDBJ databases">
        <title>Complete sequence of Chlorobium phaeobacteroides BS1.</title>
        <authorList>
            <consortium name="US DOE Joint Genome Institute"/>
            <person name="Lucas S."/>
            <person name="Copeland A."/>
            <person name="Lapidus A."/>
            <person name="Glavina del Rio T."/>
            <person name="Dalin E."/>
            <person name="Tice H."/>
            <person name="Bruce D."/>
            <person name="Goodwin L."/>
            <person name="Pitluck S."/>
            <person name="Schmutz J."/>
            <person name="Larimer F."/>
            <person name="Land M."/>
            <person name="Hauser L."/>
            <person name="Kyrpides N."/>
            <person name="Ovchinnikova G."/>
            <person name="Li T."/>
            <person name="Liu Z."/>
            <person name="Zhao F."/>
            <person name="Overmann J."/>
            <person name="Bryant D.A."/>
            <person name="Richardson P."/>
        </authorList>
    </citation>
    <scope>NUCLEOTIDE SEQUENCE [LARGE SCALE GENOMIC DNA]</scope>
    <source>
        <strain evidence="3">BS1</strain>
    </source>
</reference>
<dbReference type="STRING" id="331678.Cphamn1_1497"/>
<gene>
    <name evidence="3" type="ordered locus">Cphamn1_1497</name>
</gene>